<dbReference type="Pfam" id="PF00083">
    <property type="entry name" value="Sugar_tr"/>
    <property type="match status" value="1"/>
</dbReference>
<dbReference type="InterPro" id="IPR050814">
    <property type="entry name" value="Myo-inositol_Transporter"/>
</dbReference>
<dbReference type="GO" id="GO:0005366">
    <property type="term" value="F:myo-inositol:proton symporter activity"/>
    <property type="evidence" value="ECO:0007669"/>
    <property type="project" value="TreeGrafter"/>
</dbReference>
<evidence type="ECO:0000313" key="7">
    <source>
        <dbReference type="Proteomes" id="UP000887565"/>
    </source>
</evidence>
<evidence type="ECO:0000256" key="3">
    <source>
        <dbReference type="ARBA" id="ARBA00022692"/>
    </source>
</evidence>
<dbReference type="SUPFAM" id="SSF103473">
    <property type="entry name" value="MFS general substrate transporter"/>
    <property type="match status" value="1"/>
</dbReference>
<dbReference type="Gene3D" id="1.20.1250.20">
    <property type="entry name" value="MFS general substrate transporter like domains"/>
    <property type="match status" value="1"/>
</dbReference>
<dbReference type="InterPro" id="IPR036259">
    <property type="entry name" value="MFS_trans_sf"/>
</dbReference>
<dbReference type="PANTHER" id="PTHR48020:SF12">
    <property type="entry name" value="PROTON MYO-INOSITOL COTRANSPORTER"/>
    <property type="match status" value="1"/>
</dbReference>
<keyword evidence="7" id="KW-1185">Reference proteome</keyword>
<organism evidence="7 8">
    <name type="scientific">Romanomermis culicivorax</name>
    <name type="common">Nematode worm</name>
    <dbReference type="NCBI Taxonomy" id="13658"/>
    <lineage>
        <taxon>Eukaryota</taxon>
        <taxon>Metazoa</taxon>
        <taxon>Ecdysozoa</taxon>
        <taxon>Nematoda</taxon>
        <taxon>Enoplea</taxon>
        <taxon>Dorylaimia</taxon>
        <taxon>Mermithida</taxon>
        <taxon>Mermithoidea</taxon>
        <taxon>Mermithidae</taxon>
        <taxon>Romanomermis</taxon>
    </lineage>
</organism>
<comment type="subcellular location">
    <subcellularLocation>
        <location evidence="1">Membrane</location>
    </subcellularLocation>
</comment>
<evidence type="ECO:0000256" key="1">
    <source>
        <dbReference type="ARBA" id="ARBA00004370"/>
    </source>
</evidence>
<evidence type="ECO:0000313" key="8">
    <source>
        <dbReference type="WBParaSite" id="nRc.2.0.1.t17630-RA"/>
    </source>
</evidence>
<name>A0A915IW50_ROMCU</name>
<dbReference type="PANTHER" id="PTHR48020">
    <property type="entry name" value="PROTON MYO-INOSITOL COTRANSPORTER"/>
    <property type="match status" value="1"/>
</dbReference>
<reference evidence="8" key="1">
    <citation type="submission" date="2022-11" db="UniProtKB">
        <authorList>
            <consortium name="WormBaseParasite"/>
        </authorList>
    </citation>
    <scope>IDENTIFICATION</scope>
</reference>
<protein>
    <submittedName>
        <fullName evidence="8">Uncharacterized protein</fullName>
    </submittedName>
</protein>
<proteinExistence type="predicted"/>
<keyword evidence="5 6" id="KW-0472">Membrane</keyword>
<feature type="transmembrane region" description="Helical" evidence="6">
    <location>
        <begin position="39"/>
        <end position="62"/>
    </location>
</feature>
<dbReference type="InterPro" id="IPR005828">
    <property type="entry name" value="MFS_sugar_transport-like"/>
</dbReference>
<dbReference type="AlphaFoldDB" id="A0A915IW50"/>
<keyword evidence="2" id="KW-0813">Transport</keyword>
<keyword evidence="3 6" id="KW-0812">Transmembrane</keyword>
<evidence type="ECO:0000256" key="5">
    <source>
        <dbReference type="ARBA" id="ARBA00023136"/>
    </source>
</evidence>
<keyword evidence="4 6" id="KW-1133">Transmembrane helix</keyword>
<accession>A0A915IW50</accession>
<evidence type="ECO:0000256" key="6">
    <source>
        <dbReference type="SAM" id="Phobius"/>
    </source>
</evidence>
<dbReference type="GO" id="GO:0016324">
    <property type="term" value="C:apical plasma membrane"/>
    <property type="evidence" value="ECO:0007669"/>
    <property type="project" value="TreeGrafter"/>
</dbReference>
<evidence type="ECO:0000256" key="4">
    <source>
        <dbReference type="ARBA" id="ARBA00022989"/>
    </source>
</evidence>
<feature type="transmembrane region" description="Helical" evidence="6">
    <location>
        <begin position="12"/>
        <end position="32"/>
    </location>
</feature>
<evidence type="ECO:0000256" key="2">
    <source>
        <dbReference type="ARBA" id="ARBA00022448"/>
    </source>
</evidence>
<dbReference type="WBParaSite" id="nRc.2.0.1.t17630-RA">
    <property type="protein sequence ID" value="nRc.2.0.1.t17630-RA"/>
    <property type="gene ID" value="nRc.2.0.1.g17630"/>
</dbReference>
<sequence>MSGVLDDSLSIWLSSITSGVNFLATFLGMYLISKISRRILLLSSISGVILTLLLLSLSFFLIECESDQSAIIGQDENFNNQDACSNYSR</sequence>
<dbReference type="Proteomes" id="UP000887565">
    <property type="component" value="Unplaced"/>
</dbReference>